<dbReference type="Proteomes" id="UP001172102">
    <property type="component" value="Unassembled WGS sequence"/>
</dbReference>
<dbReference type="EMBL" id="JAUKUA010000001">
    <property type="protein sequence ID" value="KAK0732233.1"/>
    <property type="molecule type" value="Genomic_DNA"/>
</dbReference>
<accession>A0AA40BE58</accession>
<proteinExistence type="inferred from homology"/>
<dbReference type="PANTHER" id="PTHR34598">
    <property type="entry name" value="BLL6449 PROTEIN"/>
    <property type="match status" value="1"/>
</dbReference>
<comment type="similarity">
    <text evidence="1">Belongs to the asaB hydroxylase/desaturase family.</text>
</comment>
<reference evidence="2" key="1">
    <citation type="submission" date="2023-06" db="EMBL/GenBank/DDBJ databases">
        <title>Genome-scale phylogeny and comparative genomics of the fungal order Sordariales.</title>
        <authorList>
            <consortium name="Lawrence Berkeley National Laboratory"/>
            <person name="Hensen N."/>
            <person name="Bonometti L."/>
            <person name="Westerberg I."/>
            <person name="Brannstrom I.O."/>
            <person name="Guillou S."/>
            <person name="Cros-Aarteil S."/>
            <person name="Calhoun S."/>
            <person name="Haridas S."/>
            <person name="Kuo A."/>
            <person name="Mondo S."/>
            <person name="Pangilinan J."/>
            <person name="Riley R."/>
            <person name="Labutti K."/>
            <person name="Andreopoulos B."/>
            <person name="Lipzen A."/>
            <person name="Chen C."/>
            <person name="Yanf M."/>
            <person name="Daum C."/>
            <person name="Ng V."/>
            <person name="Clum A."/>
            <person name="Steindorff A."/>
            <person name="Ohm R."/>
            <person name="Martin F."/>
            <person name="Silar P."/>
            <person name="Natvig D."/>
            <person name="Lalanne C."/>
            <person name="Gautier V."/>
            <person name="Ament-Velasquez S.L."/>
            <person name="Kruys A."/>
            <person name="Hutchinson M.I."/>
            <person name="Powell A.J."/>
            <person name="Barry K."/>
            <person name="Miller A.N."/>
            <person name="Grigoriev I.V."/>
            <person name="Debuchy R."/>
            <person name="Gladieux P."/>
            <person name="Thoren M.H."/>
            <person name="Johannesson H."/>
        </authorList>
    </citation>
    <scope>NUCLEOTIDE SEQUENCE</scope>
    <source>
        <strain evidence="2">SMH4607-1</strain>
    </source>
</reference>
<evidence type="ECO:0000256" key="1">
    <source>
        <dbReference type="ARBA" id="ARBA00023604"/>
    </source>
</evidence>
<evidence type="ECO:0000313" key="3">
    <source>
        <dbReference type="Proteomes" id="UP001172102"/>
    </source>
</evidence>
<evidence type="ECO:0000313" key="2">
    <source>
        <dbReference type="EMBL" id="KAK0732233.1"/>
    </source>
</evidence>
<dbReference type="GO" id="GO:0016491">
    <property type="term" value="F:oxidoreductase activity"/>
    <property type="evidence" value="ECO:0007669"/>
    <property type="project" value="InterPro"/>
</dbReference>
<sequence length="289" mass="33431">MATVNASFEFLQWQDSYEQEKPYEVFLPLSSFQNKIPRSNLVFETRLVHVQDAYGQRESFELDTHSFQFVRHPTDLRDLKDRDVVNGEYVAEVEAFLRRHLDDGSKANEASIVCFDLRLRESVDADEFSKRVVNLEDGFDPLPPSTHPHVDQSMHGAALRVRRHMGDRAEEVLKGRIRIINVWRPLSRVRSWPLAVCDSCTVKPEDLVACDIIRRRYVGETYFGKYNQDQKWYYLSDMDEDDVLLLKIYDSKPGVATPCLHASLPLSSGPGDQAQRESIELRFLVFTES</sequence>
<protein>
    <submittedName>
        <fullName evidence="2">Uncharacterized protein</fullName>
    </submittedName>
</protein>
<comment type="caution">
    <text evidence="2">The sequence shown here is derived from an EMBL/GenBank/DDBJ whole genome shotgun (WGS) entry which is preliminary data.</text>
</comment>
<dbReference type="AlphaFoldDB" id="A0AA40BE58"/>
<organism evidence="2 3">
    <name type="scientific">Lasiosphaeris hirsuta</name>
    <dbReference type="NCBI Taxonomy" id="260670"/>
    <lineage>
        <taxon>Eukaryota</taxon>
        <taxon>Fungi</taxon>
        <taxon>Dikarya</taxon>
        <taxon>Ascomycota</taxon>
        <taxon>Pezizomycotina</taxon>
        <taxon>Sordariomycetes</taxon>
        <taxon>Sordariomycetidae</taxon>
        <taxon>Sordariales</taxon>
        <taxon>Lasiosphaeriaceae</taxon>
        <taxon>Lasiosphaeris</taxon>
    </lineage>
</organism>
<gene>
    <name evidence="2" type="ORF">B0H67DRAFT_474030</name>
</gene>
<name>A0AA40BE58_9PEZI</name>
<keyword evidence="3" id="KW-1185">Reference proteome</keyword>
<dbReference type="PANTHER" id="PTHR34598:SF3">
    <property type="entry name" value="OXIDOREDUCTASE AN1597"/>
    <property type="match status" value="1"/>
</dbReference>
<dbReference type="NCBIfam" id="NF041278">
    <property type="entry name" value="CmcJ_NvfI_EfuI"/>
    <property type="match status" value="1"/>
</dbReference>
<dbReference type="InterPro" id="IPR044053">
    <property type="entry name" value="AsaB-like"/>
</dbReference>